<proteinExistence type="inferred from homology"/>
<evidence type="ECO:0000256" key="2">
    <source>
        <dbReference type="ARBA" id="ARBA00004924"/>
    </source>
</evidence>
<comment type="cofactor">
    <cofactor evidence="1">
        <name>FAD</name>
        <dbReference type="ChEBI" id="CHEBI:57692"/>
    </cofactor>
</comment>
<evidence type="ECO:0000256" key="9">
    <source>
        <dbReference type="ARBA" id="ARBA00047598"/>
    </source>
</evidence>
<evidence type="ECO:0000313" key="12">
    <source>
        <dbReference type="Proteomes" id="UP000275772"/>
    </source>
</evidence>
<dbReference type="PANTHER" id="PTHR42802">
    <property type="entry name" value="MONOOXYGENASE"/>
    <property type="match status" value="1"/>
</dbReference>
<keyword evidence="7" id="KW-0521">NADP</keyword>
<comment type="pathway">
    <text evidence="2">Siderophore biosynthesis.</text>
</comment>
<dbReference type="VEuPathDB" id="FungiDB:BLGHR1_10264"/>
<comment type="catalytic activity">
    <reaction evidence="9">
        <text>L-ornithine + NADPH + O2 = N(5)-hydroxy-L-ornithine + NADP(+) + H2O</text>
        <dbReference type="Rhea" id="RHEA:41508"/>
        <dbReference type="ChEBI" id="CHEBI:15377"/>
        <dbReference type="ChEBI" id="CHEBI:15379"/>
        <dbReference type="ChEBI" id="CHEBI:46911"/>
        <dbReference type="ChEBI" id="CHEBI:57783"/>
        <dbReference type="ChEBI" id="CHEBI:58349"/>
        <dbReference type="ChEBI" id="CHEBI:78275"/>
        <dbReference type="EC" id="1.14.13.196"/>
    </reaction>
</comment>
<dbReference type="InterPro" id="IPR025700">
    <property type="entry name" value="Lys/Orn_oxygenase"/>
</dbReference>
<reference evidence="11 12" key="1">
    <citation type="submission" date="2017-11" db="EMBL/GenBank/DDBJ databases">
        <authorList>
            <person name="Kracher B."/>
        </authorList>
    </citation>
    <scope>NUCLEOTIDE SEQUENCE [LARGE SCALE GENOMIC DNA]</scope>
    <source>
        <strain evidence="11 12">RACE1</strain>
    </source>
</reference>
<dbReference type="EC" id="1.14.13.196" evidence="4"/>
<dbReference type="Proteomes" id="UP000275772">
    <property type="component" value="Unassembled WGS sequence"/>
</dbReference>
<evidence type="ECO:0000313" key="11">
    <source>
        <dbReference type="EMBL" id="SZE99513.1"/>
    </source>
</evidence>
<name>A0A383UII3_BLUHO</name>
<evidence type="ECO:0000256" key="3">
    <source>
        <dbReference type="ARBA" id="ARBA00007588"/>
    </source>
</evidence>
<evidence type="ECO:0000256" key="10">
    <source>
        <dbReference type="ARBA" id="ARBA00049248"/>
    </source>
</evidence>
<sequence length="478" mass="53212">MSPSATTMIEKSNSQIQANLNGTNQSPHSSSIHANGKFTPTEAFVDEPLDMLGIGFGPASLAIAIALHDSIGISKPRVLFLEKQSSFSWHAGMQIPGAHMQISFLKDLATPRNPQSKFTFINYLHTQGRLNQFINLSTFYPSRLEYEDYLRWCASHFEVQGMVNYGVEVKRIHAGRKNAQGKVSNWEAIFQDSNGRTMMQKARHVVIAVGGIPILPKELLGLQNVTHSSQFVSTIKNLQETKKSHKLRFAVVGAGQSAAEIFNELWSRMPESDVQLIIKGENLRSCDDSPFVNEIFDPDRVDGIYAQPSENRSASLLLDRGTNYGVINPALLKKIYEKLYIQQISPNSTVMGKACILKSRTVVHARSAPNSTRIFLTLGDTMDIKHNETYEVDHIFAATGYSWDAHESLLEDIQPYLEECDSWAVKRNYQVKLDAQKVDPAAGIWLQGCNEKTHGLSDTLLSILAIRGGEMVKSIFGP</sequence>
<dbReference type="GO" id="GO:0016491">
    <property type="term" value="F:oxidoreductase activity"/>
    <property type="evidence" value="ECO:0007669"/>
    <property type="project" value="UniProtKB-KW"/>
</dbReference>
<dbReference type="PANTHER" id="PTHR42802:SF1">
    <property type="entry name" value="L-ORNITHINE N(5)-MONOOXYGENASE"/>
    <property type="match status" value="1"/>
</dbReference>
<dbReference type="EMBL" id="UNSH01000001">
    <property type="protein sequence ID" value="SZE99513.1"/>
    <property type="molecule type" value="Genomic_DNA"/>
</dbReference>
<comment type="catalytic activity">
    <reaction evidence="10">
        <text>L-ornithine + NADH + O2 = N(5)-hydroxy-L-ornithine + NAD(+) + H2O</text>
        <dbReference type="Rhea" id="RHEA:41512"/>
        <dbReference type="ChEBI" id="CHEBI:15377"/>
        <dbReference type="ChEBI" id="CHEBI:15379"/>
        <dbReference type="ChEBI" id="CHEBI:46911"/>
        <dbReference type="ChEBI" id="CHEBI:57540"/>
        <dbReference type="ChEBI" id="CHEBI:57945"/>
        <dbReference type="ChEBI" id="CHEBI:78275"/>
        <dbReference type="EC" id="1.14.13.196"/>
    </reaction>
</comment>
<evidence type="ECO:0000256" key="5">
    <source>
        <dbReference type="ARBA" id="ARBA00022630"/>
    </source>
</evidence>
<evidence type="ECO:0000256" key="1">
    <source>
        <dbReference type="ARBA" id="ARBA00001974"/>
    </source>
</evidence>
<evidence type="ECO:0000256" key="4">
    <source>
        <dbReference type="ARBA" id="ARBA00012881"/>
    </source>
</evidence>
<dbReference type="AlphaFoldDB" id="A0A383UII3"/>
<comment type="similarity">
    <text evidence="3">Belongs to the lysine N(6)-hydroxylase/L-ornithine N(5)-oxygenase family.</text>
</comment>
<keyword evidence="6" id="KW-0274">FAD</keyword>
<dbReference type="SUPFAM" id="SSF51905">
    <property type="entry name" value="FAD/NAD(P)-binding domain"/>
    <property type="match status" value="1"/>
</dbReference>
<evidence type="ECO:0000256" key="8">
    <source>
        <dbReference type="ARBA" id="ARBA00023002"/>
    </source>
</evidence>
<keyword evidence="8" id="KW-0560">Oxidoreductase</keyword>
<dbReference type="Gene3D" id="3.50.50.60">
    <property type="entry name" value="FAD/NAD(P)-binding domain"/>
    <property type="match status" value="1"/>
</dbReference>
<dbReference type="GO" id="GO:0006879">
    <property type="term" value="P:intracellular iron ion homeostasis"/>
    <property type="evidence" value="ECO:0007669"/>
    <property type="project" value="TreeGrafter"/>
</dbReference>
<protein>
    <recommendedName>
        <fullName evidence="4">L-ornithine N(5)-monooxygenase [NAD(P)H]</fullName>
        <ecNumber evidence="4">1.14.13.196</ecNumber>
    </recommendedName>
</protein>
<gene>
    <name evidence="11" type="ORF">BLGHR1_10264</name>
</gene>
<evidence type="ECO:0000256" key="6">
    <source>
        <dbReference type="ARBA" id="ARBA00022827"/>
    </source>
</evidence>
<dbReference type="InterPro" id="IPR036188">
    <property type="entry name" value="FAD/NAD-bd_sf"/>
</dbReference>
<evidence type="ECO:0000256" key="7">
    <source>
        <dbReference type="ARBA" id="ARBA00022857"/>
    </source>
</evidence>
<accession>A0A383UII3</accession>
<dbReference type="Pfam" id="PF13434">
    <property type="entry name" value="Lys_Orn_oxgnase"/>
    <property type="match status" value="1"/>
</dbReference>
<organism evidence="11 12">
    <name type="scientific">Blumeria hordei</name>
    <name type="common">Barley powdery mildew</name>
    <name type="synonym">Blumeria graminis f. sp. hordei</name>
    <dbReference type="NCBI Taxonomy" id="2867405"/>
    <lineage>
        <taxon>Eukaryota</taxon>
        <taxon>Fungi</taxon>
        <taxon>Dikarya</taxon>
        <taxon>Ascomycota</taxon>
        <taxon>Pezizomycotina</taxon>
        <taxon>Leotiomycetes</taxon>
        <taxon>Erysiphales</taxon>
        <taxon>Erysiphaceae</taxon>
        <taxon>Blumeria</taxon>
    </lineage>
</organism>
<keyword evidence="5" id="KW-0285">Flavoprotein</keyword>